<name>A6IKF5_RAT</name>
<evidence type="ECO:0000313" key="2">
    <source>
        <dbReference type="Proteomes" id="UP000234681"/>
    </source>
</evidence>
<protein>
    <submittedName>
        <fullName evidence="1">Similar to opposite strand transcription unit to Stag3 Gats protein, isoform CRA_b</fullName>
    </submittedName>
</protein>
<sequence>MELELVVVDMSAHRRHLGAWGLDPRPNTFYVTSALRCLAACLPTARAASHLAKAHVPQGWALISSLGPSQMSSHSALPSWGSERRITSHFYFRDCLNK</sequence>
<evidence type="ECO:0000313" key="1">
    <source>
        <dbReference type="EMBL" id="EDM00219.1"/>
    </source>
</evidence>
<dbReference type="Proteomes" id="UP000234681">
    <property type="component" value="Chromosome 14"/>
</dbReference>
<organism evidence="1 2">
    <name type="scientific">Rattus norvegicus</name>
    <name type="common">Rat</name>
    <dbReference type="NCBI Taxonomy" id="10116"/>
    <lineage>
        <taxon>Eukaryota</taxon>
        <taxon>Metazoa</taxon>
        <taxon>Chordata</taxon>
        <taxon>Craniata</taxon>
        <taxon>Vertebrata</taxon>
        <taxon>Euteleostomi</taxon>
        <taxon>Mammalia</taxon>
        <taxon>Eutheria</taxon>
        <taxon>Euarchontoglires</taxon>
        <taxon>Glires</taxon>
        <taxon>Rodentia</taxon>
        <taxon>Myomorpha</taxon>
        <taxon>Muroidea</taxon>
        <taxon>Muridae</taxon>
        <taxon>Murinae</taxon>
        <taxon>Rattus</taxon>
    </lineage>
</organism>
<accession>A6IKF5</accession>
<dbReference type="EMBL" id="CH473963">
    <property type="protein sequence ID" value="EDM00219.1"/>
    <property type="molecule type" value="Genomic_DNA"/>
</dbReference>
<proteinExistence type="predicted"/>
<gene>
    <name evidence="1" type="primary">RGD1304774</name>
    <name evidence="1" type="ORF">rCG_35701</name>
</gene>
<dbReference type="AlphaFoldDB" id="A6IKF5"/>
<reference evidence="2" key="1">
    <citation type="submission" date="2005-09" db="EMBL/GenBank/DDBJ databases">
        <authorList>
            <person name="Mural R.J."/>
            <person name="Li P.W."/>
            <person name="Adams M.D."/>
            <person name="Amanatides P.G."/>
            <person name="Baden-Tillson H."/>
            <person name="Barnstead M."/>
            <person name="Chin S.H."/>
            <person name="Dew I."/>
            <person name="Evans C.A."/>
            <person name="Ferriera S."/>
            <person name="Flanigan M."/>
            <person name="Fosler C."/>
            <person name="Glodek A."/>
            <person name="Gu Z."/>
            <person name="Holt R.A."/>
            <person name="Jennings D."/>
            <person name="Kraft C.L."/>
            <person name="Lu F."/>
            <person name="Nguyen T."/>
            <person name="Nusskern D.R."/>
            <person name="Pfannkoch C.M."/>
            <person name="Sitter C."/>
            <person name="Sutton G.G."/>
            <person name="Venter J.C."/>
            <person name="Wang Z."/>
            <person name="Woodage T."/>
            <person name="Zheng X.H."/>
            <person name="Zhong F."/>
        </authorList>
    </citation>
    <scope>NUCLEOTIDE SEQUENCE [LARGE SCALE GENOMIC DNA]</scope>
    <source>
        <strain>BN</strain>
        <strain evidence="2">Sprague-Dawley</strain>
    </source>
</reference>